<evidence type="ECO:0000256" key="6">
    <source>
        <dbReference type="ARBA" id="ARBA00023163"/>
    </source>
</evidence>
<dbReference type="InterPro" id="IPR031162">
    <property type="entry name" value="CBP_P300_HAT"/>
</dbReference>
<evidence type="ECO:0000256" key="3">
    <source>
        <dbReference type="ARBA" id="ARBA00022679"/>
    </source>
</evidence>
<evidence type="ECO:0000256" key="4">
    <source>
        <dbReference type="ARBA" id="ARBA00022853"/>
    </source>
</evidence>
<dbReference type="InterPro" id="IPR013178">
    <property type="entry name" value="Histone_AcTrfase_Rtt109/CBP"/>
</dbReference>
<dbReference type="Proteomes" id="UP000008549">
    <property type="component" value="Unassembled WGS sequence"/>
</dbReference>
<dbReference type="GeneID" id="8571689"/>
<dbReference type="GO" id="GO:0045944">
    <property type="term" value="P:positive regulation of transcription by RNA polymerase II"/>
    <property type="evidence" value="ECO:0000318"/>
    <property type="project" value="GO_Central"/>
</dbReference>
<dbReference type="GO" id="GO:0000123">
    <property type="term" value="C:histone acetyltransferase complex"/>
    <property type="evidence" value="ECO:0000318"/>
    <property type="project" value="GO_Central"/>
</dbReference>
<organism evidence="10 11">
    <name type="scientific">Caenorhabditis briggsae</name>
    <dbReference type="NCBI Taxonomy" id="6238"/>
    <lineage>
        <taxon>Eukaryota</taxon>
        <taxon>Metazoa</taxon>
        <taxon>Ecdysozoa</taxon>
        <taxon>Nematoda</taxon>
        <taxon>Chromadorea</taxon>
        <taxon>Rhabditida</taxon>
        <taxon>Rhabditina</taxon>
        <taxon>Rhabditomorpha</taxon>
        <taxon>Rhabditoidea</taxon>
        <taxon>Rhabditidae</taxon>
        <taxon>Peloderinae</taxon>
        <taxon>Caenorhabditis</taxon>
    </lineage>
</organism>
<dbReference type="WormBase" id="CBG00580">
    <property type="protein sequence ID" value="CBP13870"/>
    <property type="gene ID" value="WBGene00023953"/>
</dbReference>
<evidence type="ECO:0000256" key="5">
    <source>
        <dbReference type="ARBA" id="ARBA00023015"/>
    </source>
</evidence>
<evidence type="ECO:0000313" key="12">
    <source>
        <dbReference type="WormBase" id="CBG00580"/>
    </source>
</evidence>
<dbReference type="GO" id="GO:0005667">
    <property type="term" value="C:transcription regulator complex"/>
    <property type="evidence" value="ECO:0000318"/>
    <property type="project" value="GO_Central"/>
</dbReference>
<keyword evidence="5" id="KW-0805">Transcription regulation</keyword>
<keyword evidence="7" id="KW-0539">Nucleus</keyword>
<dbReference type="GO" id="GO:0031490">
    <property type="term" value="F:chromatin DNA binding"/>
    <property type="evidence" value="ECO:0000318"/>
    <property type="project" value="GO_Central"/>
</dbReference>
<dbReference type="eggNOG" id="KOG1778">
    <property type="taxonomic scope" value="Eukaryota"/>
</dbReference>
<evidence type="ECO:0000256" key="8">
    <source>
        <dbReference type="ARBA" id="ARBA00048017"/>
    </source>
</evidence>
<keyword evidence="4" id="KW-0156">Chromatin regulator</keyword>
<evidence type="ECO:0000313" key="11">
    <source>
        <dbReference type="Proteomes" id="UP000008549"/>
    </source>
</evidence>
<dbReference type="AlphaFoldDB" id="A8WNJ3"/>
<dbReference type="GO" id="GO:0003713">
    <property type="term" value="F:transcription coactivator activity"/>
    <property type="evidence" value="ECO:0000318"/>
    <property type="project" value="GO_Central"/>
</dbReference>
<dbReference type="RefSeq" id="XP_002630175.2">
    <property type="nucleotide sequence ID" value="XM_002630129.2"/>
</dbReference>
<dbReference type="HOGENOM" id="CLU_024762_1_0_1"/>
<name>A8WNJ3_CAEBR</name>
<evidence type="ECO:0000256" key="2">
    <source>
        <dbReference type="ARBA" id="ARBA00013184"/>
    </source>
</evidence>
<gene>
    <name evidence="10 12" type="ORF">CBG00580</name>
    <name evidence="10" type="ORF">CBG_00580</name>
</gene>
<dbReference type="InParanoid" id="A8WNJ3"/>
<dbReference type="GO" id="GO:0005634">
    <property type="term" value="C:nucleus"/>
    <property type="evidence" value="ECO:0007669"/>
    <property type="project" value="UniProtKB-SubCell"/>
</dbReference>
<accession>A8WNJ3</accession>
<dbReference type="EC" id="2.3.1.48" evidence="2"/>
<keyword evidence="3" id="KW-0808">Transferase</keyword>
<dbReference type="EMBL" id="HE600970">
    <property type="protein sequence ID" value="CAP22048.2"/>
    <property type="molecule type" value="Genomic_DNA"/>
</dbReference>
<dbReference type="PANTHER" id="PTHR13808:SF1">
    <property type="entry name" value="HISTONE ACETYLTRANSFERASE"/>
    <property type="match status" value="1"/>
</dbReference>
<sequence length="490" mass="57282">MTYNLPFTYLKMAPWTTASKKTSPPKLTTFFKKTSIKNGITSKPSTSHNLDAVCCKELLQSLRYNASNIICDGDVEECRIHPNSSYFGGISEDEERSFCQKCFKKELHAKNIKMDDFHEMINENEASEDVLKCIRCHDKWHRCCSFHLGSPESFVCKKHGKGHVKKIIGIKEFEKGSKHMEVRLNTFLKRRIGVKEALKSPIKVISFTAEREAAIKEHIGMVPQYYHEKLVAKFGTHIDYATRATYVFQRQEGVDQLFFVMFTETCWNHGKDGKSWFVIDYLDSVAHFQPAHLKTKVYMEVIHSYMDYMRRIGYFYGHLYANPPLQGDYYIFNVHPEWQKYPTKRRLQKWYHDMFKAGKDAGIIKSSRDFNAHKIKSAADLPVFVDGLWANLMKQEDTVDKEEFEEAMAYHFKQHGSDNFFIELEQPKGGVKKHDIYLYAHPILENRHLFLQECQKNNWEFGTRRRARFASAGVISLLKSYLSDDCDMDY</sequence>
<keyword evidence="11" id="KW-1185">Reference proteome</keyword>
<dbReference type="GO" id="GO:0004402">
    <property type="term" value="F:histone acetyltransferase activity"/>
    <property type="evidence" value="ECO:0000318"/>
    <property type="project" value="GO_Central"/>
</dbReference>
<comment type="subcellular location">
    <subcellularLocation>
        <location evidence="1">Nucleus</location>
    </subcellularLocation>
</comment>
<dbReference type="Pfam" id="PF08214">
    <property type="entry name" value="HAT_KAT11"/>
    <property type="match status" value="1"/>
</dbReference>
<feature type="domain" description="CBP/p300-type HAT" evidence="9">
    <location>
        <begin position="173"/>
        <end position="483"/>
    </location>
</feature>
<dbReference type="CTD" id="8571689"/>
<reference evidence="10 11" key="1">
    <citation type="journal article" date="2003" name="PLoS Biol.">
        <title>The genome sequence of Caenorhabditis briggsae: a platform for comparative genomics.</title>
        <authorList>
            <person name="Stein L.D."/>
            <person name="Bao Z."/>
            <person name="Blasiar D."/>
            <person name="Blumenthal T."/>
            <person name="Brent M.R."/>
            <person name="Chen N."/>
            <person name="Chinwalla A."/>
            <person name="Clarke L."/>
            <person name="Clee C."/>
            <person name="Coghlan A."/>
            <person name="Coulson A."/>
            <person name="D'Eustachio P."/>
            <person name="Fitch D.H."/>
            <person name="Fulton L.A."/>
            <person name="Fulton R.E."/>
            <person name="Griffiths-Jones S."/>
            <person name="Harris T.W."/>
            <person name="Hillier L.W."/>
            <person name="Kamath R."/>
            <person name="Kuwabara P.E."/>
            <person name="Mardis E.R."/>
            <person name="Marra M.A."/>
            <person name="Miner T.L."/>
            <person name="Minx P."/>
            <person name="Mullikin J.C."/>
            <person name="Plumb R.W."/>
            <person name="Rogers J."/>
            <person name="Schein J.E."/>
            <person name="Sohrmann M."/>
            <person name="Spieth J."/>
            <person name="Stajich J.E."/>
            <person name="Wei C."/>
            <person name="Willey D."/>
            <person name="Wilson R.K."/>
            <person name="Durbin R."/>
            <person name="Waterston R.H."/>
        </authorList>
    </citation>
    <scope>NUCLEOTIDE SEQUENCE [LARGE SCALE GENOMIC DNA]</scope>
    <source>
        <strain evidence="10 11">AF16</strain>
    </source>
</reference>
<evidence type="ECO:0000259" key="9">
    <source>
        <dbReference type="PROSITE" id="PS51727"/>
    </source>
</evidence>
<dbReference type="OMA" id="HEMINEN"/>
<dbReference type="KEGG" id="cbr:CBG_00580"/>
<dbReference type="SMART" id="SM01250">
    <property type="entry name" value="KAT11"/>
    <property type="match status" value="1"/>
</dbReference>
<evidence type="ECO:0000313" key="10">
    <source>
        <dbReference type="EMBL" id="CAP22048.2"/>
    </source>
</evidence>
<keyword evidence="6" id="KW-0804">Transcription</keyword>
<evidence type="ECO:0000256" key="7">
    <source>
        <dbReference type="ARBA" id="ARBA00023242"/>
    </source>
</evidence>
<dbReference type="PROSITE" id="PS51727">
    <property type="entry name" value="CBP_P300_HAT"/>
    <property type="match status" value="1"/>
</dbReference>
<evidence type="ECO:0000256" key="1">
    <source>
        <dbReference type="ARBA" id="ARBA00004123"/>
    </source>
</evidence>
<reference evidence="10 11" key="2">
    <citation type="journal article" date="2011" name="PLoS Genet.">
        <title>Caenorhabditis briggsae recombinant inbred line genotypes reveal inter-strain incompatibility and the evolution of recombination.</title>
        <authorList>
            <person name="Ross J.A."/>
            <person name="Koboldt D.C."/>
            <person name="Staisch J.E."/>
            <person name="Chamberlin H.M."/>
            <person name="Gupta B.P."/>
            <person name="Miller R.D."/>
            <person name="Baird S.E."/>
            <person name="Haag E.S."/>
        </authorList>
    </citation>
    <scope>NUCLEOTIDE SEQUENCE [LARGE SCALE GENOMIC DNA]</scope>
    <source>
        <strain evidence="10 11">AF16</strain>
    </source>
</reference>
<protein>
    <recommendedName>
        <fullName evidence="2">histone acetyltransferase</fullName>
        <ecNumber evidence="2">2.3.1.48</ecNumber>
    </recommendedName>
</protein>
<comment type="catalytic activity">
    <reaction evidence="8">
        <text>L-lysyl-[protein] + acetyl-CoA = N(6)-acetyl-L-lysyl-[protein] + CoA + H(+)</text>
        <dbReference type="Rhea" id="RHEA:45948"/>
        <dbReference type="Rhea" id="RHEA-COMP:9752"/>
        <dbReference type="Rhea" id="RHEA-COMP:10731"/>
        <dbReference type="ChEBI" id="CHEBI:15378"/>
        <dbReference type="ChEBI" id="CHEBI:29969"/>
        <dbReference type="ChEBI" id="CHEBI:57287"/>
        <dbReference type="ChEBI" id="CHEBI:57288"/>
        <dbReference type="ChEBI" id="CHEBI:61930"/>
        <dbReference type="EC" id="2.3.1.48"/>
    </reaction>
</comment>
<dbReference type="STRING" id="6238.A8WNJ3"/>
<proteinExistence type="predicted"/>
<dbReference type="PANTHER" id="PTHR13808">
    <property type="entry name" value="CBP/P300-RELATED"/>
    <property type="match status" value="1"/>
</dbReference>